<protein>
    <submittedName>
        <fullName evidence="1">Inter-alpha-trypsin inhibitor heavy chain H3</fullName>
    </submittedName>
</protein>
<accession>S7QAQ3</accession>
<dbReference type="PANTHER" id="PTHR10338">
    <property type="entry name" value="INTER-ALPHA-TRYPSIN INHIBITOR HEAVY CHAIN FAMILY MEMBER"/>
    <property type="match status" value="1"/>
</dbReference>
<evidence type="ECO:0000313" key="1">
    <source>
        <dbReference type="EMBL" id="EPQ20553.1"/>
    </source>
</evidence>
<proteinExistence type="predicted"/>
<reference evidence="1 2" key="1">
    <citation type="journal article" date="2013" name="Nat. Commun.">
        <title>Genome analysis reveals insights into physiology and longevity of the Brandt's bat Myotis brandtii.</title>
        <authorList>
            <person name="Seim I."/>
            <person name="Fang X."/>
            <person name="Xiong Z."/>
            <person name="Lobanov A.V."/>
            <person name="Huang Z."/>
            <person name="Ma S."/>
            <person name="Feng Y."/>
            <person name="Turanov A.A."/>
            <person name="Zhu Y."/>
            <person name="Lenz T.L."/>
            <person name="Gerashchenko M.V."/>
            <person name="Fan D."/>
            <person name="Hee Yim S."/>
            <person name="Yao X."/>
            <person name="Jordan D."/>
            <person name="Xiong Y."/>
            <person name="Ma Y."/>
            <person name="Lyapunov A.N."/>
            <person name="Chen G."/>
            <person name="Kulakova O.I."/>
            <person name="Sun Y."/>
            <person name="Lee S.G."/>
            <person name="Bronson R.T."/>
            <person name="Moskalev A.A."/>
            <person name="Sunyaev S.R."/>
            <person name="Zhang G."/>
            <person name="Krogh A."/>
            <person name="Wang J."/>
            <person name="Gladyshev V.N."/>
        </authorList>
    </citation>
    <scope>NUCLEOTIDE SEQUENCE [LARGE SCALE GENOMIC DNA]</scope>
</reference>
<name>S7QAQ3_MYOBR</name>
<dbReference type="AlphaFoldDB" id="S7QAQ3"/>
<sequence length="81" mass="9227">MGGVVQSLGQSLSCILFRASGRKLEKFMVSVNVAAGSKVMFQLTYEELLKRNKGKYEMYLKVQPKQLVKDFEVIKHLCRPC</sequence>
<keyword evidence="2" id="KW-1185">Reference proteome</keyword>
<dbReference type="EMBL" id="KE250453">
    <property type="protein sequence ID" value="EPQ20553.1"/>
    <property type="molecule type" value="Genomic_DNA"/>
</dbReference>
<dbReference type="Proteomes" id="UP000052978">
    <property type="component" value="Unassembled WGS sequence"/>
</dbReference>
<gene>
    <name evidence="1" type="ORF">D623_10000033</name>
</gene>
<dbReference type="InterPro" id="IPR050934">
    <property type="entry name" value="ITIH"/>
</dbReference>
<evidence type="ECO:0000313" key="2">
    <source>
        <dbReference type="Proteomes" id="UP000052978"/>
    </source>
</evidence>
<dbReference type="PANTHER" id="PTHR10338:SF115">
    <property type="entry name" value="INTER-ALPHA-TRYPSIN INHIBITOR HEAVY CHAIN H3"/>
    <property type="match status" value="1"/>
</dbReference>
<organism evidence="1 2">
    <name type="scientific">Myotis brandtii</name>
    <name type="common">Brandt's bat</name>
    <dbReference type="NCBI Taxonomy" id="109478"/>
    <lineage>
        <taxon>Eukaryota</taxon>
        <taxon>Metazoa</taxon>
        <taxon>Chordata</taxon>
        <taxon>Craniata</taxon>
        <taxon>Vertebrata</taxon>
        <taxon>Euteleostomi</taxon>
        <taxon>Mammalia</taxon>
        <taxon>Eutheria</taxon>
        <taxon>Laurasiatheria</taxon>
        <taxon>Chiroptera</taxon>
        <taxon>Yangochiroptera</taxon>
        <taxon>Vespertilionidae</taxon>
        <taxon>Myotis</taxon>
    </lineage>
</organism>